<feature type="compositionally biased region" description="Polar residues" evidence="1">
    <location>
        <begin position="447"/>
        <end position="462"/>
    </location>
</feature>
<feature type="region of interest" description="Disordered" evidence="1">
    <location>
        <begin position="60"/>
        <end position="176"/>
    </location>
</feature>
<dbReference type="GeneID" id="112045190"/>
<feature type="region of interest" description="Disordered" evidence="1">
    <location>
        <begin position="580"/>
        <end position="610"/>
    </location>
</feature>
<feature type="region of interest" description="Disordered" evidence="1">
    <location>
        <begin position="388"/>
        <end position="477"/>
    </location>
</feature>
<feature type="compositionally biased region" description="Polar residues" evidence="1">
    <location>
        <begin position="519"/>
        <end position="528"/>
    </location>
</feature>
<feature type="region of interest" description="Disordered" evidence="1">
    <location>
        <begin position="1"/>
        <end position="34"/>
    </location>
</feature>
<reference evidence="3" key="1">
    <citation type="submission" date="2025-08" db="UniProtKB">
        <authorList>
            <consortium name="RefSeq"/>
        </authorList>
    </citation>
    <scope>IDENTIFICATION</scope>
</reference>
<evidence type="ECO:0000313" key="3">
    <source>
        <dbReference type="RefSeq" id="XP_052743904.1"/>
    </source>
</evidence>
<feature type="compositionally biased region" description="Basic and acidic residues" evidence="1">
    <location>
        <begin position="104"/>
        <end position="123"/>
    </location>
</feature>
<dbReference type="RefSeq" id="XP_052743904.1">
    <property type="nucleotide sequence ID" value="XM_052887944.1"/>
</dbReference>
<evidence type="ECO:0000256" key="1">
    <source>
        <dbReference type="SAM" id="MobiDB-lite"/>
    </source>
</evidence>
<feature type="compositionally biased region" description="Acidic residues" evidence="1">
    <location>
        <begin position="1"/>
        <end position="23"/>
    </location>
</feature>
<evidence type="ECO:0000313" key="2">
    <source>
        <dbReference type="Proteomes" id="UP001652582"/>
    </source>
</evidence>
<sequence length="781" mass="87959">MVEGNDSESADDYEGNDADDATADDYIREDQESTADEVFFTLLPSLLKKKLKSQSVNCVCSTQAQQKSGRHEEIVRESREQGDSRDFEGASDQQSFQNKYRYKTAQEKSGRQEEMVRESREQGDSGYFGGSSDQHSSQDKYRYKTFSEDNLGSHAESVERSRPEQTDLNAENEKDYPAEKQQLIRNPQHIDANNIHLNELYSHSNVNQKKLPQSDLSLSERSVNTNPDIQYGELLFKMKTAQASRQQNNLVDEAGIPSRLIKQYNLMHSKNSEQENENTFNYERDRRHAPNIKDTDSTRSPNDKEETNLTNENSENAILRNIKKISEQDLEELLNSLPEDKKALLKKIMDKREITKKAGAIDENSYLEGGQADTSKLEGGYSVYFTESSMTSDTSETSKQPESSDSISSKIPDSESGSKESGSKSEIITNTEIKNDEPAIEKESEITETGSKNDVNINSSSEEFCKTENKRETNNKELTNEKISLEDSKIQEYQLEAKDSNDYLGNQDDLIEDSRIFSENENWANEPQESNERAKKREISQNDPLVLQECVKSLGESFPAANSYEDNILESEMAPLIRVKRTEKEHQKSKHDSLPTSNDNAHFSPGVEGEDCESEEKSELHDYGVFNRASNSVRKYQGGKSNTDSLLGSSDIACHLSQFSKRNLQLHPPVVSETQEKDKTSLGSDTDTVLSGIEGVDENLMYSSGLLGKRSLESSDIKSDKTNINRSGRTAGPINVDDVSDNSINVCQYQNDEAFGPVALNSEGDLSRYKRVRQVEQDSQK</sequence>
<keyword evidence="2" id="KW-1185">Reference proteome</keyword>
<feature type="compositionally biased region" description="Basic and acidic residues" evidence="1">
    <location>
        <begin position="69"/>
        <end position="88"/>
    </location>
</feature>
<feature type="compositionally biased region" description="Basic and acidic residues" evidence="1">
    <location>
        <begin position="136"/>
        <end position="147"/>
    </location>
</feature>
<name>A0ABM3LXV6_BICAN</name>
<feature type="compositionally biased region" description="Basic and acidic residues" evidence="1">
    <location>
        <begin position="412"/>
        <end position="423"/>
    </location>
</feature>
<accession>A0ABM3LXV6</accession>
<dbReference type="Proteomes" id="UP001652582">
    <property type="component" value="Chromosome 20"/>
</dbReference>
<feature type="compositionally biased region" description="Basic and acidic residues" evidence="1">
    <location>
        <begin position="433"/>
        <end position="445"/>
    </location>
</feature>
<gene>
    <name evidence="3" type="primary">LOC112045190</name>
</gene>
<proteinExistence type="predicted"/>
<feature type="compositionally biased region" description="Basic and acidic residues" evidence="1">
    <location>
        <begin position="463"/>
        <end position="477"/>
    </location>
</feature>
<feature type="compositionally biased region" description="Basic and acidic residues" evidence="1">
    <location>
        <begin position="282"/>
        <end position="307"/>
    </location>
</feature>
<feature type="compositionally biased region" description="Basic and acidic residues" evidence="1">
    <location>
        <begin position="580"/>
        <end position="593"/>
    </location>
</feature>
<feature type="region of interest" description="Disordered" evidence="1">
    <location>
        <begin position="516"/>
        <end position="540"/>
    </location>
</feature>
<organism evidence="2 3">
    <name type="scientific">Bicyclus anynana</name>
    <name type="common">Squinting bush brown butterfly</name>
    <dbReference type="NCBI Taxonomy" id="110368"/>
    <lineage>
        <taxon>Eukaryota</taxon>
        <taxon>Metazoa</taxon>
        <taxon>Ecdysozoa</taxon>
        <taxon>Arthropoda</taxon>
        <taxon>Hexapoda</taxon>
        <taxon>Insecta</taxon>
        <taxon>Pterygota</taxon>
        <taxon>Neoptera</taxon>
        <taxon>Endopterygota</taxon>
        <taxon>Lepidoptera</taxon>
        <taxon>Glossata</taxon>
        <taxon>Ditrysia</taxon>
        <taxon>Papilionoidea</taxon>
        <taxon>Nymphalidae</taxon>
        <taxon>Satyrinae</taxon>
        <taxon>Satyrini</taxon>
        <taxon>Mycalesina</taxon>
        <taxon>Bicyclus</taxon>
    </lineage>
</organism>
<protein>
    <submittedName>
        <fullName evidence="3">Uncharacterized protein LOC112045190</fullName>
    </submittedName>
</protein>
<feature type="compositionally biased region" description="Basic and acidic residues" evidence="1">
    <location>
        <begin position="530"/>
        <end position="540"/>
    </location>
</feature>
<feature type="region of interest" description="Disordered" evidence="1">
    <location>
        <begin position="268"/>
        <end position="315"/>
    </location>
</feature>
<feature type="compositionally biased region" description="Basic and acidic residues" evidence="1">
    <location>
        <begin position="156"/>
        <end position="176"/>
    </location>
</feature>
<feature type="compositionally biased region" description="Low complexity" evidence="1">
    <location>
        <begin position="388"/>
        <end position="411"/>
    </location>
</feature>